<dbReference type="Proteomes" id="UP000190150">
    <property type="component" value="Unassembled WGS sequence"/>
</dbReference>
<dbReference type="GO" id="GO:0009279">
    <property type="term" value="C:cell outer membrane"/>
    <property type="evidence" value="ECO:0007669"/>
    <property type="project" value="UniProtKB-SubCell"/>
</dbReference>
<dbReference type="InterPro" id="IPR012910">
    <property type="entry name" value="Plug_dom"/>
</dbReference>
<evidence type="ECO:0000256" key="5">
    <source>
        <dbReference type="SAM" id="SignalP"/>
    </source>
</evidence>
<dbReference type="SUPFAM" id="SSF56935">
    <property type="entry name" value="Porins"/>
    <property type="match status" value="1"/>
</dbReference>
<gene>
    <name evidence="8" type="ORF">SAMN05660841_01857</name>
</gene>
<dbReference type="Gene3D" id="2.60.40.1120">
    <property type="entry name" value="Carboxypeptidase-like, regulatory domain"/>
    <property type="match status" value="1"/>
</dbReference>
<dbReference type="InterPro" id="IPR036942">
    <property type="entry name" value="Beta-barrel_TonB_sf"/>
</dbReference>
<dbReference type="Gene3D" id="2.170.130.10">
    <property type="entry name" value="TonB-dependent receptor, plug domain"/>
    <property type="match status" value="1"/>
</dbReference>
<feature type="chain" id="PRO_5013364052" evidence="5">
    <location>
        <begin position="24"/>
        <end position="1157"/>
    </location>
</feature>
<keyword evidence="9" id="KW-1185">Reference proteome</keyword>
<dbReference type="NCBIfam" id="TIGR04057">
    <property type="entry name" value="SusC_RagA_signa"/>
    <property type="match status" value="1"/>
</dbReference>
<feature type="signal peptide" evidence="5">
    <location>
        <begin position="1"/>
        <end position="23"/>
    </location>
</feature>
<dbReference type="Pfam" id="PF13715">
    <property type="entry name" value="CarbopepD_reg_2"/>
    <property type="match status" value="1"/>
</dbReference>
<dbReference type="Pfam" id="PF00593">
    <property type="entry name" value="TonB_dep_Rec_b-barrel"/>
    <property type="match status" value="1"/>
</dbReference>
<feature type="domain" description="TonB-dependent receptor plug" evidence="7">
    <location>
        <begin position="141"/>
        <end position="244"/>
    </location>
</feature>
<dbReference type="STRING" id="1513896.SAMN05660841_01857"/>
<dbReference type="InterPro" id="IPR023997">
    <property type="entry name" value="TonB-dep_OMP_SusC/RagA_CS"/>
</dbReference>
<proteinExistence type="inferred from homology"/>
<comment type="similarity">
    <text evidence="4">Belongs to the TonB-dependent receptor family.</text>
</comment>
<reference evidence="9" key="1">
    <citation type="submission" date="2017-02" db="EMBL/GenBank/DDBJ databases">
        <authorList>
            <person name="Varghese N."/>
            <person name="Submissions S."/>
        </authorList>
    </citation>
    <scope>NUCLEOTIDE SEQUENCE [LARGE SCALE GENOMIC DNA]</scope>
    <source>
        <strain evidence="9">DSM 24091</strain>
    </source>
</reference>
<dbReference type="InterPro" id="IPR037066">
    <property type="entry name" value="Plug_dom_sf"/>
</dbReference>
<keyword evidence="5" id="KW-0732">Signal</keyword>
<sequence>MLNMRNTLLFSLALGLAVTTVEAKASKVSNPSNLAAATAYSSNRLVQNTVTGTVSDANGPLAGVSVSVVGVSGSTSTDANGQFKITAALGATLRFSSVGYASKDVKVAGNTVNVSLEVDDNSLDEVVVVGYGQQKKGHLTGAVTNVDVKKTFGNRPIPDVGRGLQGAVPGLSVRVPSGEVGSDPIMKIRGHVGSVLGSSNPLILVDNVEIPSINMINPDDIESITVLKDAASSAIYGSKAAFGVILITMKKGANTESTNVTYSNNLVWQSPFKKIDIAGIDGLEYTLDAHENMKQSGPAGGFWRIDRTSFEKIKEWQEKYGSTVKYDDPVLYGRDWWWDGTQKFGYRVYDPVKTMIKDNAFSHIHNLGLNGKSGNTSYNMSVGYLGQEGMMKPAVHDDYKRFTPTLSLTTRVNDYLSLRGGARYAESTKRNPNSLNVDGFAADPWLYLYRWSRLFPIGVQENGKDIIDPAFSASKSHDEINTKRFLNMNLGTTINVTKNWDVQGDYAYQIENNGETSSLPYIQGKTHWYGVSDLYDTNGQRVYVDENGVPTDNGGMLAYEFPMTDHTLKSNTYFYQYAFKSKRHTFNAVTNYNLDLKDHQMKFMLGTNIVAYNYVSQFSNRTNLINNDNPQFDFAVGVQESGGGTNWDSQAGFFGRVNYAYKDKYLFEASLRRDGTSKFPTHLRWRWYPSVSGGWVISNENFMESLKPVLSFAKLRASWGSIGDQSVPNSLYLPIMSIGKNTWLNSAGQQFYQMGTPDAVSRNITWQDIEHLNIGADFRFFNNKLGLTGEWYERNTKNMIVSGDVLPATYGTSAPEGNYGNLRTRGWEIAADYTHQFDNGLKLVFNANIADAVTFVTKGADYNTPWADRALGTTFSTGRRYGDVYGFVTDRLFQKEDFVYDDLGSFVQTDIIYNGTSKRTNMLVGNNPVYQTYFEDGNQTLLMSPGDVKFVDVNGDGYIDAGKSTNGEPGDRVVIGNTTPRYEFGFRMGAEYKGFDISVFLQGVGSRQIWGSGQLAIPGYFAKEGAMPQAIAGDYWKPDRTDAFYPRAWNMNGANEGYVMRAQSKYMLDMAYLKIKNITLGYNVNPTVLNRIKLSNARIYVSLENYITFDRLRGLPIDPEAISGESMLRPGGNYNLGRTGTSNPPFKSASMGVQIGF</sequence>
<keyword evidence="2 4" id="KW-0472">Membrane</keyword>
<keyword evidence="4" id="KW-0798">TonB box</keyword>
<evidence type="ECO:0000256" key="1">
    <source>
        <dbReference type="ARBA" id="ARBA00004442"/>
    </source>
</evidence>
<evidence type="ECO:0000259" key="6">
    <source>
        <dbReference type="Pfam" id="PF00593"/>
    </source>
</evidence>
<name>A0A1T5D9G9_9SPHI</name>
<protein>
    <submittedName>
        <fullName evidence="8">TonB-linked outer membrane protein, SusC/RagA family</fullName>
    </submittedName>
</protein>
<evidence type="ECO:0000259" key="7">
    <source>
        <dbReference type="Pfam" id="PF07715"/>
    </source>
</evidence>
<feature type="domain" description="TonB-dependent receptor-like beta-barrel" evidence="6">
    <location>
        <begin position="450"/>
        <end position="888"/>
    </location>
</feature>
<dbReference type="Pfam" id="PF07715">
    <property type="entry name" value="Plug"/>
    <property type="match status" value="1"/>
</dbReference>
<dbReference type="AlphaFoldDB" id="A0A1T5D9G9"/>
<dbReference type="InterPro" id="IPR000531">
    <property type="entry name" value="Beta-barrel_TonB"/>
</dbReference>
<dbReference type="EMBL" id="FUZF01000006">
    <property type="protein sequence ID" value="SKB68193.1"/>
    <property type="molecule type" value="Genomic_DNA"/>
</dbReference>
<comment type="subcellular location">
    <subcellularLocation>
        <location evidence="1 4">Cell outer membrane</location>
    </subcellularLocation>
</comment>
<dbReference type="Gene3D" id="2.40.170.20">
    <property type="entry name" value="TonB-dependent receptor, beta-barrel domain"/>
    <property type="match status" value="1"/>
</dbReference>
<accession>A0A1T5D9G9</accession>
<evidence type="ECO:0000256" key="4">
    <source>
        <dbReference type="RuleBase" id="RU003357"/>
    </source>
</evidence>
<dbReference type="SUPFAM" id="SSF49464">
    <property type="entry name" value="Carboxypeptidase regulatory domain-like"/>
    <property type="match status" value="1"/>
</dbReference>
<dbReference type="InterPro" id="IPR008969">
    <property type="entry name" value="CarboxyPept-like_regulatory"/>
</dbReference>
<keyword evidence="3" id="KW-0998">Cell outer membrane</keyword>
<evidence type="ECO:0000256" key="2">
    <source>
        <dbReference type="ARBA" id="ARBA00023136"/>
    </source>
</evidence>
<organism evidence="8 9">
    <name type="scientific">Sphingobacterium nematocida</name>
    <dbReference type="NCBI Taxonomy" id="1513896"/>
    <lineage>
        <taxon>Bacteria</taxon>
        <taxon>Pseudomonadati</taxon>
        <taxon>Bacteroidota</taxon>
        <taxon>Sphingobacteriia</taxon>
        <taxon>Sphingobacteriales</taxon>
        <taxon>Sphingobacteriaceae</taxon>
        <taxon>Sphingobacterium</taxon>
    </lineage>
</organism>
<dbReference type="InterPro" id="IPR023996">
    <property type="entry name" value="TonB-dep_OMP_SusC/RagA"/>
</dbReference>
<evidence type="ECO:0000256" key="3">
    <source>
        <dbReference type="ARBA" id="ARBA00023237"/>
    </source>
</evidence>
<dbReference type="NCBIfam" id="TIGR04056">
    <property type="entry name" value="OMP_RagA_SusC"/>
    <property type="match status" value="1"/>
</dbReference>
<evidence type="ECO:0000313" key="8">
    <source>
        <dbReference type="EMBL" id="SKB68193.1"/>
    </source>
</evidence>
<evidence type="ECO:0000313" key="9">
    <source>
        <dbReference type="Proteomes" id="UP000190150"/>
    </source>
</evidence>